<feature type="domain" description="Pyruvate/ketoisovalerate oxidoreductase catalytic" evidence="2">
    <location>
        <begin position="12"/>
        <end position="172"/>
    </location>
</feature>
<feature type="domain" description="Pyruvate flavodoxin/ferredoxin oxidoreductase pyrimidine binding" evidence="3">
    <location>
        <begin position="209"/>
        <end position="431"/>
    </location>
</feature>
<dbReference type="SUPFAM" id="SSF53323">
    <property type="entry name" value="Pyruvate-ferredoxin oxidoreductase, PFOR, domain III"/>
    <property type="match status" value="1"/>
</dbReference>
<evidence type="ECO:0000259" key="3">
    <source>
        <dbReference type="Pfam" id="PF01855"/>
    </source>
</evidence>
<dbReference type="PANTHER" id="PTHR32154">
    <property type="entry name" value="PYRUVATE-FLAVODOXIN OXIDOREDUCTASE-RELATED"/>
    <property type="match status" value="1"/>
</dbReference>
<comment type="caution">
    <text evidence="4">The sequence shown here is derived from an EMBL/GenBank/DDBJ whole genome shotgun (WGS) entry which is preliminary data.</text>
</comment>
<dbReference type="FunFam" id="3.40.50.970:FF:000022">
    <property type="entry name" value="2-oxoglutarate ferredoxin oxidoreductase alpha subunit"/>
    <property type="match status" value="1"/>
</dbReference>
<dbReference type="GO" id="GO:0006979">
    <property type="term" value="P:response to oxidative stress"/>
    <property type="evidence" value="ECO:0007669"/>
    <property type="project" value="TreeGrafter"/>
</dbReference>
<dbReference type="InterPro" id="IPR022367">
    <property type="entry name" value="2-oxoacid/accept_OxRdtase_asu"/>
</dbReference>
<keyword evidence="1" id="KW-0560">Oxidoreductase</keyword>
<dbReference type="InterPro" id="IPR019752">
    <property type="entry name" value="Pyrv/ketoisovalerate_OxRed_cat"/>
</dbReference>
<dbReference type="InterPro" id="IPR002880">
    <property type="entry name" value="Pyrv_Fd/Flavodoxin_OxRdtase_N"/>
</dbReference>
<gene>
    <name evidence="4" type="ORF">FXF49_05970</name>
</gene>
<dbReference type="GO" id="GO:0016903">
    <property type="term" value="F:oxidoreductase activity, acting on the aldehyde or oxo group of donors"/>
    <property type="evidence" value="ECO:0007669"/>
    <property type="project" value="InterPro"/>
</dbReference>
<name>A0A5D0MIB1_FLESI</name>
<dbReference type="Pfam" id="PF01855">
    <property type="entry name" value="POR_N"/>
    <property type="match status" value="1"/>
</dbReference>
<evidence type="ECO:0000256" key="1">
    <source>
        <dbReference type="ARBA" id="ARBA00023002"/>
    </source>
</evidence>
<dbReference type="Gene3D" id="3.40.50.920">
    <property type="match status" value="1"/>
</dbReference>
<organism evidence="4 5">
    <name type="scientific">Flexistipes sinusarabici</name>
    <dbReference type="NCBI Taxonomy" id="2352"/>
    <lineage>
        <taxon>Bacteria</taxon>
        <taxon>Pseudomonadati</taxon>
        <taxon>Deferribacterota</taxon>
        <taxon>Deferribacteres</taxon>
        <taxon>Deferribacterales</taxon>
        <taxon>Flexistipitaceae</taxon>
        <taxon>Flexistipes</taxon>
    </lineage>
</organism>
<dbReference type="CDD" id="cd07034">
    <property type="entry name" value="TPP_PYR_PFOR_IOR-alpha_like"/>
    <property type="match status" value="1"/>
</dbReference>
<proteinExistence type="predicted"/>
<dbReference type="Pfam" id="PF01558">
    <property type="entry name" value="POR"/>
    <property type="match status" value="1"/>
</dbReference>
<dbReference type="InterPro" id="IPR009014">
    <property type="entry name" value="Transketo_C/PFOR_II"/>
</dbReference>
<reference evidence="4 5" key="1">
    <citation type="submission" date="2019-08" db="EMBL/GenBank/DDBJ databases">
        <title>Genomic characterization of a novel candidate phylum (ARYD3) from a high temperature, high salinity tertiary oil reservoir in north central Oklahoma, USA.</title>
        <authorList>
            <person name="Youssef N.H."/>
            <person name="Yadav A."/>
            <person name="Elshahed M.S."/>
        </authorList>
    </citation>
    <scope>NUCLEOTIDE SEQUENCE [LARGE SCALE GENOMIC DNA]</scope>
    <source>
        <strain evidence="4">ARYD1</strain>
    </source>
</reference>
<dbReference type="Gene3D" id="3.40.50.970">
    <property type="match status" value="1"/>
</dbReference>
<dbReference type="Proteomes" id="UP000323337">
    <property type="component" value="Unassembled WGS sequence"/>
</dbReference>
<dbReference type="InterPro" id="IPR050722">
    <property type="entry name" value="Pyruvate:ferred/Flavod_OxRd"/>
</dbReference>
<evidence type="ECO:0000313" key="5">
    <source>
        <dbReference type="Proteomes" id="UP000323337"/>
    </source>
</evidence>
<dbReference type="InterPro" id="IPR002869">
    <property type="entry name" value="Pyrv_flavodox_OxRed_cen"/>
</dbReference>
<dbReference type="PANTHER" id="PTHR32154:SF20">
    <property type="entry name" value="2-OXOGLUTARATE OXIDOREDUCTASE SUBUNIT KORA"/>
    <property type="match status" value="1"/>
</dbReference>
<protein>
    <submittedName>
        <fullName evidence="4">2-oxoacid:acceptor oxidoreductase subunit alpha</fullName>
    </submittedName>
</protein>
<dbReference type="SUPFAM" id="SSF52922">
    <property type="entry name" value="TK C-terminal domain-like"/>
    <property type="match status" value="1"/>
</dbReference>
<evidence type="ECO:0000313" key="4">
    <source>
        <dbReference type="EMBL" id="TYB33454.1"/>
    </source>
</evidence>
<dbReference type="RefSeq" id="WP_303701000.1">
    <property type="nucleotide sequence ID" value="NZ_VSIV01000140.1"/>
</dbReference>
<dbReference type="InterPro" id="IPR029061">
    <property type="entry name" value="THDP-binding"/>
</dbReference>
<dbReference type="Gene3D" id="3.40.920.10">
    <property type="entry name" value="Pyruvate-ferredoxin oxidoreductase, PFOR, domain III"/>
    <property type="match status" value="1"/>
</dbReference>
<dbReference type="EMBL" id="VSIV01000140">
    <property type="protein sequence ID" value="TYB33454.1"/>
    <property type="molecule type" value="Genomic_DNA"/>
</dbReference>
<dbReference type="AlphaFoldDB" id="A0A5D0MIB1"/>
<dbReference type="NCBIfam" id="TIGR03710">
    <property type="entry name" value="OAFO_sf"/>
    <property type="match status" value="1"/>
</dbReference>
<evidence type="ECO:0000259" key="2">
    <source>
        <dbReference type="Pfam" id="PF01558"/>
    </source>
</evidence>
<sequence length="564" mass="62010">MATLNIVLGGAAGQGINTTEELLTKALKESGFNIFATKEYMSRVRGGINTTTISISSSPVRSYREKIDILVPFAKGVVDWTNERLFEDTLILGEKYLEQEIPSGLTHIVVEIEKLAKDLGNKLFANTILSGLLFGIVKADKKALDKVVEKKFSSKGEEMTAKNVQAAEKGYELSETICKEYDFSFEIERDSSVCEDIVINGSEAVALGSLNGGCNFVSFYPMSPSTNVAVELANMAEEMGIIVEQFEDEIAASNASIGAWFGGGRGLVTTSGGGFSLMCESLSLAGMSESPVVIHLAQRPGPATGLPTRTAQGDLNLALYAGHGDFPRVMYAPSNIEEAYALSTKAFDAADKFQVPVILLTDEYLVDMYYNVRTLEVNNTVDKHIVEMNSDYKRYKLKESGISPRGVPGYGEGIIIANGNEHDEYGDTTEEIGLTTAMQQKRMKKLECLKDETLEPFFYGNDNCSVLMVSWGSTRGTVKSLVDKYRDKGLAMLHFSQVYPVYDASDYLENADKIIAVEQNITGQFADLIHRELDVKISERILKYDGRQISEEFLEKELSDKGVL</sequence>
<dbReference type="SUPFAM" id="SSF52518">
    <property type="entry name" value="Thiamin diphosphate-binding fold (THDP-binding)"/>
    <property type="match status" value="1"/>
</dbReference>
<accession>A0A5D0MIB1</accession>